<accession>A0A914GYI0</accession>
<proteinExistence type="predicted"/>
<evidence type="ECO:0000313" key="2">
    <source>
        <dbReference type="WBParaSite" id="Gr19_v10_g12360.t2"/>
    </source>
</evidence>
<dbReference type="Proteomes" id="UP000887572">
    <property type="component" value="Unplaced"/>
</dbReference>
<evidence type="ECO:0000313" key="1">
    <source>
        <dbReference type="Proteomes" id="UP000887572"/>
    </source>
</evidence>
<name>A0A914GYI0_GLORO</name>
<reference evidence="2" key="1">
    <citation type="submission" date="2022-11" db="UniProtKB">
        <authorList>
            <consortium name="WormBaseParasite"/>
        </authorList>
    </citation>
    <scope>IDENTIFICATION</scope>
</reference>
<dbReference type="WBParaSite" id="Gr19_v10_g12360.t2">
    <property type="protein sequence ID" value="Gr19_v10_g12360.t2"/>
    <property type="gene ID" value="Gr19_v10_g12360"/>
</dbReference>
<organism evidence="1 2">
    <name type="scientific">Globodera rostochiensis</name>
    <name type="common">Golden nematode worm</name>
    <name type="synonym">Heterodera rostochiensis</name>
    <dbReference type="NCBI Taxonomy" id="31243"/>
    <lineage>
        <taxon>Eukaryota</taxon>
        <taxon>Metazoa</taxon>
        <taxon>Ecdysozoa</taxon>
        <taxon>Nematoda</taxon>
        <taxon>Chromadorea</taxon>
        <taxon>Rhabditida</taxon>
        <taxon>Tylenchina</taxon>
        <taxon>Tylenchomorpha</taxon>
        <taxon>Tylenchoidea</taxon>
        <taxon>Heteroderidae</taxon>
        <taxon>Heteroderinae</taxon>
        <taxon>Globodera</taxon>
    </lineage>
</organism>
<dbReference type="AlphaFoldDB" id="A0A914GYI0"/>
<keyword evidence="1" id="KW-1185">Reference proteome</keyword>
<protein>
    <submittedName>
        <fullName evidence="2">Uncharacterized protein</fullName>
    </submittedName>
</protein>
<sequence>MFNNHINHFMPMPNFSMPPPSRHPPPLSSTRVFFPPISQPQQLLYPRPFAQPHMNPQFFNLSVPPPPIPKLITNLIASNLHTYPNQTRPQINVAHQITTSDRFTKLRHVGREESGFVHGDCLPNSVNR</sequence>